<keyword evidence="3" id="KW-0732">Signal</keyword>
<evidence type="ECO:0000313" key="5">
    <source>
        <dbReference type="Proteomes" id="UP000594262"/>
    </source>
</evidence>
<keyword evidence="2" id="KW-0472">Membrane</keyword>
<feature type="region of interest" description="Disordered" evidence="1">
    <location>
        <begin position="62"/>
        <end position="113"/>
    </location>
</feature>
<keyword evidence="2" id="KW-1133">Transmembrane helix</keyword>
<evidence type="ECO:0000256" key="2">
    <source>
        <dbReference type="SAM" id="Phobius"/>
    </source>
</evidence>
<evidence type="ECO:0000256" key="1">
    <source>
        <dbReference type="SAM" id="MobiDB-lite"/>
    </source>
</evidence>
<feature type="chain" id="PRO_5029813210" description="Cnidarian restricted protein" evidence="3">
    <location>
        <begin position="23"/>
        <end position="151"/>
    </location>
</feature>
<dbReference type="AlphaFoldDB" id="A0A7M5WY80"/>
<protein>
    <recommendedName>
        <fullName evidence="6">Cnidarian restricted protein</fullName>
    </recommendedName>
</protein>
<keyword evidence="2" id="KW-0812">Transmembrane</keyword>
<proteinExistence type="predicted"/>
<feature type="signal peptide" evidence="3">
    <location>
        <begin position="1"/>
        <end position="22"/>
    </location>
</feature>
<organism evidence="4 5">
    <name type="scientific">Clytia hemisphaerica</name>
    <dbReference type="NCBI Taxonomy" id="252671"/>
    <lineage>
        <taxon>Eukaryota</taxon>
        <taxon>Metazoa</taxon>
        <taxon>Cnidaria</taxon>
        <taxon>Hydrozoa</taxon>
        <taxon>Hydroidolina</taxon>
        <taxon>Leptothecata</taxon>
        <taxon>Obeliida</taxon>
        <taxon>Clytiidae</taxon>
        <taxon>Clytia</taxon>
    </lineage>
</organism>
<sequence length="151" mass="16095">MLRTLTCLVFLIFAFNFGQDLSNEIKSMVSAEPSIHNQKLANDEIQDFINFDNDIEEEVLVRVKRSPDPNPQPRGVRGGGSRGGSRGSSRGGSRGDSRGRSRNRGGSGGYLDESGGSGGISNLSIGEVLGITFGVIFGAGAIIMIVVFLCW</sequence>
<name>A0A7M5WY80_9CNID</name>
<accession>A0A7M5WY80</accession>
<keyword evidence="5" id="KW-1185">Reference proteome</keyword>
<dbReference type="EnsemblMetazoa" id="CLYHEMT014995.1">
    <property type="protein sequence ID" value="CLYHEMP014995.1"/>
    <property type="gene ID" value="CLYHEMG014995"/>
</dbReference>
<feature type="compositionally biased region" description="Gly residues" evidence="1">
    <location>
        <begin position="76"/>
        <end position="92"/>
    </location>
</feature>
<evidence type="ECO:0008006" key="6">
    <source>
        <dbReference type="Google" id="ProtNLM"/>
    </source>
</evidence>
<evidence type="ECO:0000256" key="3">
    <source>
        <dbReference type="SAM" id="SignalP"/>
    </source>
</evidence>
<reference evidence="4" key="1">
    <citation type="submission" date="2021-01" db="UniProtKB">
        <authorList>
            <consortium name="EnsemblMetazoa"/>
        </authorList>
    </citation>
    <scope>IDENTIFICATION</scope>
</reference>
<feature type="transmembrane region" description="Helical" evidence="2">
    <location>
        <begin position="128"/>
        <end position="150"/>
    </location>
</feature>
<evidence type="ECO:0000313" key="4">
    <source>
        <dbReference type="EnsemblMetazoa" id="CLYHEMP014995.1"/>
    </source>
</evidence>
<dbReference type="Proteomes" id="UP000594262">
    <property type="component" value="Unplaced"/>
</dbReference>